<keyword evidence="1" id="KW-1133">Transmembrane helix</keyword>
<dbReference type="Proteomes" id="UP001179363">
    <property type="component" value="Unassembled WGS sequence"/>
</dbReference>
<protein>
    <submittedName>
        <fullName evidence="3">DUF4381 domain-containing protein</fullName>
    </submittedName>
</protein>
<evidence type="ECO:0000256" key="1">
    <source>
        <dbReference type="SAM" id="Phobius"/>
    </source>
</evidence>
<name>A0ABS9ECV4_9FLAO</name>
<keyword evidence="2" id="KW-0732">Signal</keyword>
<dbReference type="RefSeq" id="WP_236132844.1">
    <property type="nucleotide sequence ID" value="NZ_JAKGTH010000006.1"/>
</dbReference>
<feature type="transmembrane region" description="Helical" evidence="1">
    <location>
        <begin position="333"/>
        <end position="352"/>
    </location>
</feature>
<dbReference type="EMBL" id="JAKGTH010000006">
    <property type="protein sequence ID" value="MCF4100706.1"/>
    <property type="molecule type" value="Genomic_DNA"/>
</dbReference>
<organism evidence="3 4">
    <name type="scientific">Gillisia lutea</name>
    <dbReference type="NCBI Taxonomy" id="2909668"/>
    <lineage>
        <taxon>Bacteria</taxon>
        <taxon>Pseudomonadati</taxon>
        <taxon>Bacteroidota</taxon>
        <taxon>Flavobacteriia</taxon>
        <taxon>Flavobacteriales</taxon>
        <taxon>Flavobacteriaceae</taxon>
        <taxon>Gillisia</taxon>
    </lineage>
</organism>
<feature type="transmembrane region" description="Helical" evidence="1">
    <location>
        <begin position="157"/>
        <end position="175"/>
    </location>
</feature>
<sequence length="541" mass="61657">MKFQNLKLIALLLFSFLLSSSIQVFSQNTKFSAQIDSTQIKIGEQIIYSIQVETDSINLVIFPEGNTFKPLEVVESLGVDTTRLENRFKLLKKYTLTQFDSGSYTIPQQRVLINETPFLTDSMLVEVTDVVVDTTKQKMYPIKPAMEVPRGVNLGNWIWWMLGLLLIAGLAYFLFHQRKRKVAGAKKLPPFERALFELQQLDASHLLENRQTKEYYSKLTEAVRRYLEDEVNLRAMESTTSELIDFMELKMNAGALKLNKQTIDELKVILQRADLAKFANSKPDIITAKSDRSKIEHVIIDTKAAIPEPSQEELLKDEAYRRELERKRKKKRILIGAASAVAILAIVITVLISTKGFDYIADNLWGNPTKELLNGEWIQSEYGDPAVSITTPDVLVRGEIDMPNEAKEMLVGNETFIYGTLDSKLYIVLSTVRFKKEEKFDLKTALDGVYANLERKGAKNIILKDEDYSTLEGVNGMKVFGTLELEDAKTKKSYNKKYLILNFVENGGFQQITVIYDEEDVYADEIANRVINSVEFSKSRN</sequence>
<reference evidence="3" key="1">
    <citation type="submission" date="2022-01" db="EMBL/GenBank/DDBJ databases">
        <title>Gillisia lutea sp. nov., isolated from marine plastic residues from the Malvarosa beach (Valencia, Spain).</title>
        <authorList>
            <person name="Vidal-Verdu A."/>
            <person name="Molina-Menor E."/>
            <person name="Satari L."/>
            <person name="Pascual J."/>
            <person name="Pereto J."/>
            <person name="Porcar M."/>
        </authorList>
    </citation>
    <scope>NUCLEOTIDE SEQUENCE</scope>
    <source>
        <strain evidence="3">M10.2A</strain>
    </source>
</reference>
<comment type="caution">
    <text evidence="3">The sequence shown here is derived from an EMBL/GenBank/DDBJ whole genome shotgun (WGS) entry which is preliminary data.</text>
</comment>
<feature type="signal peptide" evidence="2">
    <location>
        <begin position="1"/>
        <end position="26"/>
    </location>
</feature>
<keyword evidence="4" id="KW-1185">Reference proteome</keyword>
<proteinExistence type="predicted"/>
<evidence type="ECO:0000313" key="4">
    <source>
        <dbReference type="Proteomes" id="UP001179363"/>
    </source>
</evidence>
<keyword evidence="1" id="KW-0472">Membrane</keyword>
<accession>A0ABS9ECV4</accession>
<keyword evidence="1" id="KW-0812">Transmembrane</keyword>
<feature type="chain" id="PRO_5046584038" evidence="2">
    <location>
        <begin position="27"/>
        <end position="541"/>
    </location>
</feature>
<evidence type="ECO:0000313" key="3">
    <source>
        <dbReference type="EMBL" id="MCF4100706.1"/>
    </source>
</evidence>
<gene>
    <name evidence="3" type="ORF">L1I30_03405</name>
</gene>
<evidence type="ECO:0000256" key="2">
    <source>
        <dbReference type="SAM" id="SignalP"/>
    </source>
</evidence>